<dbReference type="Proteomes" id="UP001239909">
    <property type="component" value="Unassembled WGS sequence"/>
</dbReference>
<dbReference type="PANTHER" id="PTHR42941:SF1">
    <property type="entry name" value="SLL1037 PROTEIN"/>
    <property type="match status" value="1"/>
</dbReference>
<dbReference type="PANTHER" id="PTHR42941">
    <property type="entry name" value="SLL1037 PROTEIN"/>
    <property type="match status" value="1"/>
</dbReference>
<dbReference type="NCBIfam" id="TIGR02122">
    <property type="entry name" value="TRAP_TAXI"/>
    <property type="match status" value="1"/>
</dbReference>
<accession>A0ABQ6LMP6</accession>
<dbReference type="EMBL" id="BSYI01000008">
    <property type="protein sequence ID" value="GMG82103.1"/>
    <property type="molecule type" value="Genomic_DNA"/>
</dbReference>
<evidence type="ECO:0000313" key="2">
    <source>
        <dbReference type="EMBL" id="GMG82103.1"/>
    </source>
</evidence>
<keyword evidence="1" id="KW-0732">Signal</keyword>
<dbReference type="Gene3D" id="3.40.190.10">
    <property type="entry name" value="Periplasmic binding protein-like II"/>
    <property type="match status" value="2"/>
</dbReference>
<name>A0ABQ6LMP6_9RHOB</name>
<dbReference type="InterPro" id="IPR011852">
    <property type="entry name" value="TRAP_TAXI"/>
</dbReference>
<sequence length="383" mass="41782">MGMLAKALGSAALGLFCLSGAVAAQELPKKLTWMAYQTTSSGYAQTVAIGNMLKQRHGTAVRVLPGKNDVSRMAPLRDRKAEFCSCGATVWMGQEGVYMFADKEWGPQPLRMLMSAFADTALTLMVTESSGIETFADIRGKRVTFVTNSDSVNWSFGALLAFGGLTWDDVEIVRVSGTGADYEAVLNGKADVVFASTVSPLTQKVAASSYGLKWLRMPHDDTEAWARLQKKAPYFVPTMATVGTLLSEDAPLESSNYPYPILTTNADQDADIVYALVKSMSENLDDYRTGAKGADGWAVENQRLQWAIPFHEGAVRYWKEIGVWTEADQAHNDRLIARQEVLLSAWAEYSEAAADRSGEAFREGWLEARKAALTAAGLPVVFD</sequence>
<evidence type="ECO:0000313" key="3">
    <source>
        <dbReference type="Proteomes" id="UP001239909"/>
    </source>
</evidence>
<organism evidence="2 3">
    <name type="scientific">Paralimibaculum aggregatum</name>
    <dbReference type="NCBI Taxonomy" id="3036245"/>
    <lineage>
        <taxon>Bacteria</taxon>
        <taxon>Pseudomonadati</taxon>
        <taxon>Pseudomonadota</taxon>
        <taxon>Alphaproteobacteria</taxon>
        <taxon>Rhodobacterales</taxon>
        <taxon>Paracoccaceae</taxon>
        <taxon>Paralimibaculum</taxon>
    </lineage>
</organism>
<dbReference type="Pfam" id="PF16868">
    <property type="entry name" value="NMT1_3"/>
    <property type="match status" value="1"/>
</dbReference>
<protein>
    <submittedName>
        <fullName evidence="2">TAXI family TRAP transporter solute-binding subunit</fullName>
    </submittedName>
</protein>
<keyword evidence="3" id="KW-1185">Reference proteome</keyword>
<gene>
    <name evidence="2" type="ORF">LNKW23_13160</name>
</gene>
<feature type="chain" id="PRO_5046692479" evidence="1">
    <location>
        <begin position="25"/>
        <end position="383"/>
    </location>
</feature>
<evidence type="ECO:0000256" key="1">
    <source>
        <dbReference type="SAM" id="SignalP"/>
    </source>
</evidence>
<comment type="caution">
    <text evidence="2">The sequence shown here is derived from an EMBL/GenBank/DDBJ whole genome shotgun (WGS) entry which is preliminary data.</text>
</comment>
<dbReference type="RefSeq" id="WP_285670857.1">
    <property type="nucleotide sequence ID" value="NZ_BSYI01000008.1"/>
</dbReference>
<reference evidence="2 3" key="1">
    <citation type="submission" date="2023-04" db="EMBL/GenBank/DDBJ databases">
        <title>Marinoamorphus aggregata gen. nov., sp. Nov., isolate from tissue of brittle star Ophioplocus japonicus.</title>
        <authorList>
            <person name="Kawano K."/>
            <person name="Sawayama S."/>
            <person name="Nakagawa S."/>
        </authorList>
    </citation>
    <scope>NUCLEOTIDE SEQUENCE [LARGE SCALE GENOMIC DNA]</scope>
    <source>
        <strain evidence="2 3">NKW23</strain>
    </source>
</reference>
<feature type="signal peptide" evidence="1">
    <location>
        <begin position="1"/>
        <end position="24"/>
    </location>
</feature>
<dbReference type="SUPFAM" id="SSF53850">
    <property type="entry name" value="Periplasmic binding protein-like II"/>
    <property type="match status" value="1"/>
</dbReference>
<proteinExistence type="predicted"/>